<feature type="compositionally biased region" description="Low complexity" evidence="1">
    <location>
        <begin position="98"/>
        <end position="109"/>
    </location>
</feature>
<feature type="region of interest" description="Disordered" evidence="1">
    <location>
        <begin position="98"/>
        <end position="118"/>
    </location>
</feature>
<dbReference type="EMBL" id="JAAMPI010000555">
    <property type="protein sequence ID" value="KAF4630385.1"/>
    <property type="molecule type" value="Genomic_DNA"/>
</dbReference>
<feature type="compositionally biased region" description="Basic residues" evidence="1">
    <location>
        <begin position="24"/>
        <end position="37"/>
    </location>
</feature>
<proteinExistence type="predicted"/>
<evidence type="ECO:0008006" key="4">
    <source>
        <dbReference type="Google" id="ProtNLM"/>
    </source>
</evidence>
<name>A0A8H4RK71_9HELO</name>
<feature type="region of interest" description="Disordered" evidence="1">
    <location>
        <begin position="9"/>
        <end position="37"/>
    </location>
</feature>
<dbReference type="AlphaFoldDB" id="A0A8H4RK71"/>
<evidence type="ECO:0000313" key="2">
    <source>
        <dbReference type="EMBL" id="KAF4630385.1"/>
    </source>
</evidence>
<sequence>MAILHVIALHPSSGADGDGMGRKPPSKSHTKRTRNVKKNRKNICQTCKDLHKWCDGGNPCGPCNEKYRDCRPQQRHVQTTTAPRPTYPALTLATASRPLSSSASSVSTPNAPQGLQHQHQIPLPSNFPPPYPPGIAQFSNLQPPQQPLSTIQPSSLTAGMAPSVATAATLSHYIDPINYFFLQDNHIDNLDVAGRQAVFDNLVDIASELPSQELNRYLAELDMQRQVVNAVLQERAQAQYQTQYQDDQPEAHEDETMN</sequence>
<accession>A0A8H4RK71</accession>
<evidence type="ECO:0000313" key="3">
    <source>
        <dbReference type="Proteomes" id="UP000566819"/>
    </source>
</evidence>
<dbReference type="Proteomes" id="UP000566819">
    <property type="component" value="Unassembled WGS sequence"/>
</dbReference>
<evidence type="ECO:0000256" key="1">
    <source>
        <dbReference type="SAM" id="MobiDB-lite"/>
    </source>
</evidence>
<reference evidence="2 3" key="1">
    <citation type="submission" date="2020-03" db="EMBL/GenBank/DDBJ databases">
        <title>Draft Genome Sequence of Cudoniella acicularis.</title>
        <authorList>
            <person name="Buettner E."/>
            <person name="Kellner H."/>
        </authorList>
    </citation>
    <scope>NUCLEOTIDE SEQUENCE [LARGE SCALE GENOMIC DNA]</scope>
    <source>
        <strain evidence="2 3">DSM 108380</strain>
    </source>
</reference>
<protein>
    <recommendedName>
        <fullName evidence="4">Zn(2)-C6 fungal-type domain-containing protein</fullName>
    </recommendedName>
</protein>
<comment type="caution">
    <text evidence="2">The sequence shown here is derived from an EMBL/GenBank/DDBJ whole genome shotgun (WGS) entry which is preliminary data.</text>
</comment>
<organism evidence="2 3">
    <name type="scientific">Cudoniella acicularis</name>
    <dbReference type="NCBI Taxonomy" id="354080"/>
    <lineage>
        <taxon>Eukaryota</taxon>
        <taxon>Fungi</taxon>
        <taxon>Dikarya</taxon>
        <taxon>Ascomycota</taxon>
        <taxon>Pezizomycotina</taxon>
        <taxon>Leotiomycetes</taxon>
        <taxon>Helotiales</taxon>
        <taxon>Tricladiaceae</taxon>
        <taxon>Cudoniella</taxon>
    </lineage>
</organism>
<keyword evidence="3" id="KW-1185">Reference proteome</keyword>
<feature type="region of interest" description="Disordered" evidence="1">
    <location>
        <begin position="239"/>
        <end position="258"/>
    </location>
</feature>
<feature type="compositionally biased region" description="Basic and acidic residues" evidence="1">
    <location>
        <begin position="249"/>
        <end position="258"/>
    </location>
</feature>
<gene>
    <name evidence="2" type="ORF">G7Y89_g7752</name>
</gene>